<dbReference type="AlphaFoldDB" id="A0A3S0YQY6"/>
<sequence length="93" mass="9814">MPIYEYECKACGHRMEKLQKISADPLKDCPACQRASLERLVSASGFRLAGGGWYETDFKTGSKKNLAAEGQSTSSTGTTSDTSSASTNKGAAA</sequence>
<accession>A0A3S0YQY6</accession>
<evidence type="ECO:0000313" key="3">
    <source>
        <dbReference type="EMBL" id="RUR27268.1"/>
    </source>
</evidence>
<dbReference type="RefSeq" id="WP_126948769.1">
    <property type="nucleotide sequence ID" value="NZ_RZHG01000028.1"/>
</dbReference>
<feature type="domain" description="Putative regulatory protein FmdB zinc ribbon" evidence="2">
    <location>
        <begin position="1"/>
        <end position="42"/>
    </location>
</feature>
<reference evidence="3 4" key="1">
    <citation type="submission" date="2018-12" db="EMBL/GenBank/DDBJ databases">
        <title>three novel Halomonas strain isolated from plants.</title>
        <authorList>
            <person name="Sun C."/>
        </authorList>
    </citation>
    <scope>NUCLEOTIDE SEQUENCE [LARGE SCALE GENOMIC DNA]</scope>
    <source>
        <strain evidence="3 4">DSM 19434</strain>
    </source>
</reference>
<comment type="caution">
    <text evidence="3">The sequence shown here is derived from an EMBL/GenBank/DDBJ whole genome shotgun (WGS) entry which is preliminary data.</text>
</comment>
<protein>
    <submittedName>
        <fullName evidence="3">Zinc ribbon domain-containing protein</fullName>
    </submittedName>
</protein>
<dbReference type="SMART" id="SM00834">
    <property type="entry name" value="CxxC_CXXC_SSSS"/>
    <property type="match status" value="1"/>
</dbReference>
<dbReference type="Pfam" id="PF09723">
    <property type="entry name" value="Zn_ribbon_8"/>
    <property type="match status" value="1"/>
</dbReference>
<dbReference type="PANTHER" id="PTHR34404">
    <property type="entry name" value="REGULATORY PROTEIN, FMDB FAMILY"/>
    <property type="match status" value="1"/>
</dbReference>
<dbReference type="NCBIfam" id="TIGR02605">
    <property type="entry name" value="CxxC_CxxC_SSSS"/>
    <property type="match status" value="1"/>
</dbReference>
<dbReference type="EMBL" id="RZHG01000028">
    <property type="protein sequence ID" value="RUR27268.1"/>
    <property type="molecule type" value="Genomic_DNA"/>
</dbReference>
<gene>
    <name evidence="3" type="ORF">ELY33_15280</name>
</gene>
<evidence type="ECO:0000256" key="1">
    <source>
        <dbReference type="SAM" id="MobiDB-lite"/>
    </source>
</evidence>
<feature type="region of interest" description="Disordered" evidence="1">
    <location>
        <begin position="65"/>
        <end position="93"/>
    </location>
</feature>
<dbReference type="OrthoDB" id="9813321at2"/>
<dbReference type="InterPro" id="IPR013429">
    <property type="entry name" value="Regulatory_FmdB_Zinc_ribbon"/>
</dbReference>
<evidence type="ECO:0000259" key="2">
    <source>
        <dbReference type="SMART" id="SM00834"/>
    </source>
</evidence>
<keyword evidence="4" id="KW-1185">Reference proteome</keyword>
<organism evidence="3 4">
    <name type="scientific">Vreelandella andesensis</name>
    <dbReference type="NCBI Taxonomy" id="447567"/>
    <lineage>
        <taxon>Bacteria</taxon>
        <taxon>Pseudomonadati</taxon>
        <taxon>Pseudomonadota</taxon>
        <taxon>Gammaproteobacteria</taxon>
        <taxon>Oceanospirillales</taxon>
        <taxon>Halomonadaceae</taxon>
        <taxon>Vreelandella</taxon>
    </lineage>
</organism>
<name>A0A3S0YQY6_9GAMM</name>
<feature type="compositionally biased region" description="Low complexity" evidence="1">
    <location>
        <begin position="72"/>
        <end position="87"/>
    </location>
</feature>
<proteinExistence type="predicted"/>
<evidence type="ECO:0000313" key="4">
    <source>
        <dbReference type="Proteomes" id="UP000287336"/>
    </source>
</evidence>
<dbReference type="Proteomes" id="UP000287336">
    <property type="component" value="Unassembled WGS sequence"/>
</dbReference>
<dbReference type="PANTHER" id="PTHR34404:SF2">
    <property type="entry name" value="CONSERVED SERINE RICH PROTEIN"/>
    <property type="match status" value="1"/>
</dbReference>